<proteinExistence type="predicted"/>
<evidence type="ECO:0000259" key="10">
    <source>
        <dbReference type="PROSITE" id="PS50192"/>
    </source>
</evidence>
<dbReference type="AlphaFoldDB" id="A0A286UV16"/>
<dbReference type="GO" id="GO:0000139">
    <property type="term" value="C:Golgi membrane"/>
    <property type="evidence" value="ECO:0007669"/>
    <property type="project" value="UniProtKB-SubCell"/>
</dbReference>
<dbReference type="GO" id="GO:0015031">
    <property type="term" value="P:protein transport"/>
    <property type="evidence" value="ECO:0007669"/>
    <property type="project" value="UniProtKB-KW"/>
</dbReference>
<evidence type="ECO:0000256" key="1">
    <source>
        <dbReference type="ARBA" id="ARBA00004394"/>
    </source>
</evidence>
<keyword evidence="7 9" id="KW-0472">Membrane</keyword>
<gene>
    <name evidence="11" type="ORF">PNOK_0041000</name>
</gene>
<evidence type="ECO:0000256" key="3">
    <source>
        <dbReference type="ARBA" id="ARBA00022692"/>
    </source>
</evidence>
<dbReference type="EMBL" id="NBII01000001">
    <property type="protein sequence ID" value="PAV23342.1"/>
    <property type="molecule type" value="Genomic_DNA"/>
</dbReference>
<dbReference type="InParanoid" id="A0A286UV16"/>
<evidence type="ECO:0000256" key="9">
    <source>
        <dbReference type="SAM" id="Phobius"/>
    </source>
</evidence>
<comment type="caution">
    <text evidence="11">The sequence shown here is derived from an EMBL/GenBank/DDBJ whole genome shotgun (WGS) entry which is preliminary data.</text>
</comment>
<evidence type="ECO:0000256" key="8">
    <source>
        <dbReference type="ARBA" id="ARBA00046280"/>
    </source>
</evidence>
<dbReference type="Proteomes" id="UP000217199">
    <property type="component" value="Unassembled WGS sequence"/>
</dbReference>
<evidence type="ECO:0000313" key="11">
    <source>
        <dbReference type="EMBL" id="PAV23342.1"/>
    </source>
</evidence>
<evidence type="ECO:0000256" key="6">
    <source>
        <dbReference type="ARBA" id="ARBA00023034"/>
    </source>
</evidence>
<keyword evidence="6" id="KW-0333">Golgi apparatus</keyword>
<dbReference type="PROSITE" id="PS50192">
    <property type="entry name" value="T_SNARE"/>
    <property type="match status" value="1"/>
</dbReference>
<evidence type="ECO:0000256" key="2">
    <source>
        <dbReference type="ARBA" id="ARBA00022448"/>
    </source>
</evidence>
<keyword evidence="12" id="KW-1185">Reference proteome</keyword>
<accession>A0A286UV16</accession>
<evidence type="ECO:0000256" key="7">
    <source>
        <dbReference type="ARBA" id="ARBA00023136"/>
    </source>
</evidence>
<dbReference type="Gene3D" id="1.20.5.110">
    <property type="match status" value="1"/>
</dbReference>
<keyword evidence="5 9" id="KW-1133">Transmembrane helix</keyword>
<dbReference type="SUPFAM" id="SSF58038">
    <property type="entry name" value="SNARE fusion complex"/>
    <property type="match status" value="1"/>
</dbReference>
<evidence type="ECO:0000256" key="5">
    <source>
        <dbReference type="ARBA" id="ARBA00022989"/>
    </source>
</evidence>
<sequence length="146" mass="16645">MPSSSRDADQIEYQNDQRLDELTSKIRTLRGVTSDIHQDVERQHLTLDETSNSFTSLGTSLAQSSHRAARAFGINGGVKQWRNILTCVGIIIGFWFAWKLFRPCELRRDLCDTKLRISIGFQELFEIVSYVDRIPFSPSSASDTFL</sequence>
<dbReference type="InterPro" id="IPR039899">
    <property type="entry name" value="BET1_SNARE"/>
</dbReference>
<organism evidence="11 12">
    <name type="scientific">Pyrrhoderma noxium</name>
    <dbReference type="NCBI Taxonomy" id="2282107"/>
    <lineage>
        <taxon>Eukaryota</taxon>
        <taxon>Fungi</taxon>
        <taxon>Dikarya</taxon>
        <taxon>Basidiomycota</taxon>
        <taxon>Agaricomycotina</taxon>
        <taxon>Agaricomycetes</taxon>
        <taxon>Hymenochaetales</taxon>
        <taxon>Hymenochaetaceae</taxon>
        <taxon>Pyrrhoderma</taxon>
    </lineage>
</organism>
<comment type="subcellular location">
    <subcellularLocation>
        <location evidence="8">Endomembrane system</location>
        <topology evidence="8">Single-pass type IV membrane protein</topology>
    </subcellularLocation>
    <subcellularLocation>
        <location evidence="1">Golgi apparatus membrane</location>
    </subcellularLocation>
</comment>
<keyword evidence="2" id="KW-0813">Transport</keyword>
<dbReference type="OrthoDB" id="3063237at2759"/>
<dbReference type="SMART" id="SM00397">
    <property type="entry name" value="t_SNARE"/>
    <property type="match status" value="1"/>
</dbReference>
<keyword evidence="3 9" id="KW-0812">Transmembrane</keyword>
<evidence type="ECO:0000313" key="12">
    <source>
        <dbReference type="Proteomes" id="UP000217199"/>
    </source>
</evidence>
<dbReference type="FunCoup" id="A0A286UV16">
    <property type="interactions" value="12"/>
</dbReference>
<dbReference type="InterPro" id="IPR000727">
    <property type="entry name" value="T_SNARE_dom"/>
</dbReference>
<evidence type="ECO:0000256" key="4">
    <source>
        <dbReference type="ARBA" id="ARBA00022927"/>
    </source>
</evidence>
<feature type="transmembrane region" description="Helical" evidence="9">
    <location>
        <begin position="80"/>
        <end position="98"/>
    </location>
</feature>
<dbReference type="PANTHER" id="PTHR12791">
    <property type="entry name" value="GOLGI SNARE BET1-RELATED"/>
    <property type="match status" value="1"/>
</dbReference>
<dbReference type="STRING" id="2282107.A0A286UV16"/>
<name>A0A286UV16_9AGAM</name>
<keyword evidence="4" id="KW-0653">Protein transport</keyword>
<protein>
    <submittedName>
        <fullName evidence="11">Protein related to Bet1-Laccaria bicolor</fullName>
    </submittedName>
</protein>
<dbReference type="CDD" id="cd15853">
    <property type="entry name" value="SNARE_Bet1"/>
    <property type="match status" value="1"/>
</dbReference>
<feature type="domain" description="T-SNARE coiled-coil homology" evidence="10">
    <location>
        <begin position="9"/>
        <end position="71"/>
    </location>
</feature>
<reference evidence="11 12" key="1">
    <citation type="journal article" date="2017" name="Mol. Ecol.">
        <title>Comparative and population genomic landscape of Phellinus noxius: A hypervariable fungus causing root rot in trees.</title>
        <authorList>
            <person name="Chung C.L."/>
            <person name="Lee T.J."/>
            <person name="Akiba M."/>
            <person name="Lee H.H."/>
            <person name="Kuo T.H."/>
            <person name="Liu D."/>
            <person name="Ke H.M."/>
            <person name="Yokoi T."/>
            <person name="Roa M.B."/>
            <person name="Lu M.J."/>
            <person name="Chang Y.Y."/>
            <person name="Ann P.J."/>
            <person name="Tsai J.N."/>
            <person name="Chen C.Y."/>
            <person name="Tzean S.S."/>
            <person name="Ota Y."/>
            <person name="Hattori T."/>
            <person name="Sahashi N."/>
            <person name="Liou R.F."/>
            <person name="Kikuchi T."/>
            <person name="Tsai I.J."/>
        </authorList>
    </citation>
    <scope>NUCLEOTIDE SEQUENCE [LARGE SCALE GENOMIC DNA]</scope>
    <source>
        <strain evidence="11 12">FFPRI411160</strain>
    </source>
</reference>